<dbReference type="Pfam" id="PF14418">
    <property type="entry name" value="OHA"/>
    <property type="match status" value="1"/>
</dbReference>
<reference evidence="4" key="1">
    <citation type="submission" date="2025-08" db="UniProtKB">
        <authorList>
            <consortium name="RefSeq"/>
        </authorList>
    </citation>
    <scope>IDENTIFICATION</scope>
</reference>
<dbReference type="RefSeq" id="XP_026192432.1">
    <property type="nucleotide sequence ID" value="XM_026336647.1"/>
</dbReference>
<feature type="chain" id="PRO_5028401219" evidence="1">
    <location>
        <begin position="21"/>
        <end position="200"/>
    </location>
</feature>
<dbReference type="Proteomes" id="UP000515125">
    <property type="component" value="Unplaced"/>
</dbReference>
<organism evidence="3 4">
    <name type="scientific">Cyclospora cayetanensis</name>
    <dbReference type="NCBI Taxonomy" id="88456"/>
    <lineage>
        <taxon>Eukaryota</taxon>
        <taxon>Sar</taxon>
        <taxon>Alveolata</taxon>
        <taxon>Apicomplexa</taxon>
        <taxon>Conoidasida</taxon>
        <taxon>Coccidia</taxon>
        <taxon>Eucoccidiorida</taxon>
        <taxon>Eimeriorina</taxon>
        <taxon>Eimeriidae</taxon>
        <taxon>Cyclospora</taxon>
    </lineage>
</organism>
<name>A0A6P6RYG1_9EIME</name>
<dbReference type="InterPro" id="IPR025677">
    <property type="entry name" value="OST-HTH-assoc_dom"/>
</dbReference>
<accession>A0A6P6RYG1</accession>
<evidence type="ECO:0000313" key="4">
    <source>
        <dbReference type="RefSeq" id="XP_026192432.1"/>
    </source>
</evidence>
<evidence type="ECO:0000256" key="1">
    <source>
        <dbReference type="SAM" id="SignalP"/>
    </source>
</evidence>
<gene>
    <name evidence="4" type="primary">LOC34622508</name>
</gene>
<evidence type="ECO:0000313" key="3">
    <source>
        <dbReference type="Proteomes" id="UP000515125"/>
    </source>
</evidence>
<dbReference type="GeneID" id="34622508"/>
<keyword evidence="1" id="KW-0732">Signal</keyword>
<proteinExistence type="predicted"/>
<protein>
    <submittedName>
        <fullName evidence="4">Uncharacterized protein LOC34622508</fullName>
    </submittedName>
</protein>
<evidence type="ECO:0000259" key="2">
    <source>
        <dbReference type="Pfam" id="PF14418"/>
    </source>
</evidence>
<dbReference type="AlphaFoldDB" id="A0A6P6RYG1"/>
<dbReference type="OrthoDB" id="447390at2759"/>
<keyword evidence="3" id="KW-1185">Reference proteome</keyword>
<sequence>MASIASLCTVHIATLYAVMGLMRGAAMSPQLEYYKQMTDTCRVECQGAPGEEVVYLLHPPQGHPGWVDANNPVDPYPEELWNSFMYGMARFLQSRNFAFLRGYSLGQLCHIVQLAISKRKVLAYEDNILKPVNQCKKVVNAFLRLPERSSSKNHISSVGELQHCILELLKANPGGLTLSTLKRKIKLRQGLLRPSSLPPR</sequence>
<feature type="domain" description="OST-HTH associated" evidence="2">
    <location>
        <begin position="86"/>
        <end position="143"/>
    </location>
</feature>
<feature type="signal peptide" evidence="1">
    <location>
        <begin position="1"/>
        <end position="20"/>
    </location>
</feature>